<keyword evidence="1" id="KW-1133">Transmembrane helix</keyword>
<proteinExistence type="predicted"/>
<evidence type="ECO:0000313" key="2">
    <source>
        <dbReference type="EMBL" id="MCQ4636880.1"/>
    </source>
</evidence>
<dbReference type="Proteomes" id="UP001524502">
    <property type="component" value="Unassembled WGS sequence"/>
</dbReference>
<dbReference type="RefSeq" id="WP_256132071.1">
    <property type="nucleotide sequence ID" value="NZ_JANFXK010000008.1"/>
</dbReference>
<comment type="caution">
    <text evidence="2">The sequence shown here is derived from an EMBL/GenBank/DDBJ whole genome shotgun (WGS) entry which is preliminary data.</text>
</comment>
<keyword evidence="3" id="KW-1185">Reference proteome</keyword>
<name>A0ABT1RNW3_9FIRM</name>
<feature type="transmembrane region" description="Helical" evidence="1">
    <location>
        <begin position="40"/>
        <end position="65"/>
    </location>
</feature>
<gene>
    <name evidence="2" type="ORF">NE619_09065</name>
</gene>
<feature type="transmembrane region" description="Helical" evidence="1">
    <location>
        <begin position="183"/>
        <end position="204"/>
    </location>
</feature>
<evidence type="ECO:0000313" key="3">
    <source>
        <dbReference type="Proteomes" id="UP001524502"/>
    </source>
</evidence>
<sequence length="247" mass="27319">MSGTGHKIKHYDLAGLKLIFYSQIASMILAIIGACTQEHLMISIIISVLALAAAAVSVVGVFKLGRYGTHFKKCRRIVVAMFIMIFAMVVLFLILINHRQPDLLTAAALFLPAVVGFIAWILGLLFIYHLFYGCGEIGEREEDEKFSSRCRRGWKIYIVCYILFVLSLVAAGIYIFMDNQFSTVSMVLVAVAVVCGIVMLVKILQVAYITYKKYDGAEIGAAGKKKNGQILSELSDTMEVPVPPEDH</sequence>
<accession>A0ABT1RNW3</accession>
<protein>
    <submittedName>
        <fullName evidence="2">Uncharacterized protein</fullName>
    </submittedName>
</protein>
<feature type="transmembrane region" description="Helical" evidence="1">
    <location>
        <begin position="77"/>
        <end position="96"/>
    </location>
</feature>
<dbReference type="PROSITE" id="PS51257">
    <property type="entry name" value="PROKAR_LIPOPROTEIN"/>
    <property type="match status" value="1"/>
</dbReference>
<reference evidence="2 3" key="1">
    <citation type="submission" date="2022-06" db="EMBL/GenBank/DDBJ databases">
        <title>Isolation of gut microbiota from human fecal samples.</title>
        <authorList>
            <person name="Pamer E.G."/>
            <person name="Barat B."/>
            <person name="Waligurski E."/>
            <person name="Medina S."/>
            <person name="Paddock L."/>
            <person name="Mostad J."/>
        </authorList>
    </citation>
    <scope>NUCLEOTIDE SEQUENCE [LARGE SCALE GENOMIC DNA]</scope>
    <source>
        <strain evidence="2 3">SL.3.17</strain>
    </source>
</reference>
<feature type="transmembrane region" description="Helical" evidence="1">
    <location>
        <begin position="108"/>
        <end position="135"/>
    </location>
</feature>
<feature type="transmembrane region" description="Helical" evidence="1">
    <location>
        <begin position="156"/>
        <end position="177"/>
    </location>
</feature>
<keyword evidence="1" id="KW-0812">Transmembrane</keyword>
<evidence type="ECO:0000256" key="1">
    <source>
        <dbReference type="SAM" id="Phobius"/>
    </source>
</evidence>
<feature type="transmembrane region" description="Helical" evidence="1">
    <location>
        <begin position="12"/>
        <end position="34"/>
    </location>
</feature>
<organism evidence="2 3">
    <name type="scientific">Anaerovorax odorimutans</name>
    <dbReference type="NCBI Taxonomy" id="109327"/>
    <lineage>
        <taxon>Bacteria</taxon>
        <taxon>Bacillati</taxon>
        <taxon>Bacillota</taxon>
        <taxon>Clostridia</taxon>
        <taxon>Peptostreptococcales</taxon>
        <taxon>Anaerovoracaceae</taxon>
        <taxon>Anaerovorax</taxon>
    </lineage>
</organism>
<dbReference type="EMBL" id="JANFXK010000008">
    <property type="protein sequence ID" value="MCQ4636880.1"/>
    <property type="molecule type" value="Genomic_DNA"/>
</dbReference>
<keyword evidence="1" id="KW-0472">Membrane</keyword>